<dbReference type="HAMAP" id="MF_00754">
    <property type="entry name" value="RNase_P_1"/>
    <property type="match status" value="1"/>
</dbReference>
<comment type="catalytic activity">
    <reaction evidence="6">
        <text>Endonucleolytic cleavage of RNA, removing 5'-extranucleotides from tRNA precursor.</text>
        <dbReference type="EC" id="3.1.26.5"/>
    </reaction>
</comment>
<dbReference type="InterPro" id="IPR023534">
    <property type="entry name" value="Rof/RNase_P-like"/>
</dbReference>
<dbReference type="EC" id="3.1.26.5" evidence="6"/>
<evidence type="ECO:0000256" key="1">
    <source>
        <dbReference type="ARBA" id="ARBA00022490"/>
    </source>
</evidence>
<keyword evidence="4 6" id="KW-0255">Endonuclease</keyword>
<keyword evidence="3 6" id="KW-0540">Nuclease</keyword>
<comment type="similarity">
    <text evidence="6">Belongs to the eukaryotic/archaeal RNase P protein component 1 family.</text>
</comment>
<organism evidence="7 8">
    <name type="scientific">Methanococcus voltae PS</name>
    <dbReference type="NCBI Taxonomy" id="523842"/>
    <lineage>
        <taxon>Archaea</taxon>
        <taxon>Methanobacteriati</taxon>
        <taxon>Methanobacteriota</taxon>
        <taxon>Methanomada group</taxon>
        <taxon>Methanococci</taxon>
        <taxon>Methanococcales</taxon>
        <taxon>Methanococcaceae</taxon>
        <taxon>Methanococcus</taxon>
    </lineage>
</organism>
<dbReference type="Proteomes" id="UP001140258">
    <property type="component" value="Unassembled WGS sequence"/>
</dbReference>
<evidence type="ECO:0000256" key="3">
    <source>
        <dbReference type="ARBA" id="ARBA00022722"/>
    </source>
</evidence>
<gene>
    <name evidence="6" type="primary">rnp1</name>
    <name evidence="7" type="ORF">M2325_000315</name>
</gene>
<dbReference type="InterPro" id="IPR036980">
    <property type="entry name" value="RNase_P/MRP_Rpp29_sf"/>
</dbReference>
<dbReference type="Gene3D" id="2.30.30.210">
    <property type="entry name" value="Ribonuclease P/MRP, subunit p29"/>
    <property type="match status" value="1"/>
</dbReference>
<evidence type="ECO:0000256" key="5">
    <source>
        <dbReference type="ARBA" id="ARBA00022801"/>
    </source>
</evidence>
<sequence>MKISKDILRHELIGLSVEVIQCNNKQLIGKKGVVVDETRNTLTVESKVVNSSVTNEQKNEYLDDDVQYSYNEFQIPKDIAVFQFDVTTSEGLFKVKIDGNLLVGRPEDRLKRKFKKIYPY</sequence>
<dbReference type="InterPro" id="IPR023538">
    <property type="entry name" value="RNP1"/>
</dbReference>
<keyword evidence="8" id="KW-1185">Reference proteome</keyword>
<reference evidence="7" key="1">
    <citation type="submission" date="2022-08" db="EMBL/GenBank/DDBJ databases">
        <title>Genomic Encyclopedia of Type Strains, Phase V (KMG-V): Genome sequencing to study the core and pangenomes of soil and plant-associated prokaryotes.</title>
        <authorList>
            <person name="Whitman W."/>
        </authorList>
    </citation>
    <scope>NUCLEOTIDE SEQUENCE</scope>
    <source>
        <strain evidence="7">PS</strain>
    </source>
</reference>
<evidence type="ECO:0000313" key="7">
    <source>
        <dbReference type="EMBL" id="MCS3921642.1"/>
    </source>
</evidence>
<protein>
    <recommendedName>
        <fullName evidence="6">Ribonuclease P protein component 1</fullName>
        <shortName evidence="6">RNase P component 1</shortName>
        <ecNumber evidence="6">3.1.26.5</ecNumber>
    </recommendedName>
    <alternativeName>
        <fullName evidence="6">Rpp29</fullName>
    </alternativeName>
</protein>
<keyword evidence="5 6" id="KW-0378">Hydrolase</keyword>
<dbReference type="RefSeq" id="WP_259050634.1">
    <property type="nucleotide sequence ID" value="NZ_JANUCQ010000001.1"/>
</dbReference>
<evidence type="ECO:0000256" key="2">
    <source>
        <dbReference type="ARBA" id="ARBA00022694"/>
    </source>
</evidence>
<keyword evidence="2 6" id="KW-0819">tRNA processing</keyword>
<evidence type="ECO:0000256" key="6">
    <source>
        <dbReference type="HAMAP-Rule" id="MF_00754"/>
    </source>
</evidence>
<accession>A0ABT2EUR5</accession>
<dbReference type="Pfam" id="PF01868">
    <property type="entry name" value="RNase_P-MRP_p29"/>
    <property type="match status" value="1"/>
</dbReference>
<name>A0ABT2EUR5_METVO</name>
<dbReference type="InterPro" id="IPR002730">
    <property type="entry name" value="Rpp29/RNP1"/>
</dbReference>
<comment type="function">
    <text evidence="6">Part of ribonuclease P, a protein complex that generates mature tRNA molecules by cleaving their 5'-ends.</text>
</comment>
<proteinExistence type="inferred from homology"/>
<dbReference type="EMBL" id="JANUCQ010000001">
    <property type="protein sequence ID" value="MCS3921642.1"/>
    <property type="molecule type" value="Genomic_DNA"/>
</dbReference>
<comment type="subunit">
    <text evidence="6">Consists of a catalytic RNA component and at least 4-5 protein subunits.</text>
</comment>
<comment type="subcellular location">
    <subcellularLocation>
        <location evidence="6">Cytoplasm</location>
    </subcellularLocation>
</comment>
<comment type="caution">
    <text evidence="7">The sequence shown here is derived from an EMBL/GenBank/DDBJ whole genome shotgun (WGS) entry which is preliminary data.</text>
</comment>
<dbReference type="GO" id="GO:0004526">
    <property type="term" value="F:ribonuclease P activity"/>
    <property type="evidence" value="ECO:0007669"/>
    <property type="project" value="UniProtKB-EC"/>
</dbReference>
<evidence type="ECO:0000256" key="4">
    <source>
        <dbReference type="ARBA" id="ARBA00022759"/>
    </source>
</evidence>
<dbReference type="SMART" id="SM00538">
    <property type="entry name" value="POP4"/>
    <property type="match status" value="1"/>
</dbReference>
<dbReference type="SUPFAM" id="SSF101744">
    <property type="entry name" value="Rof/RNase P subunit-like"/>
    <property type="match status" value="1"/>
</dbReference>
<keyword evidence="1 6" id="KW-0963">Cytoplasm</keyword>
<evidence type="ECO:0000313" key="8">
    <source>
        <dbReference type="Proteomes" id="UP001140258"/>
    </source>
</evidence>